<evidence type="ECO:0000313" key="10">
    <source>
        <dbReference type="Proteomes" id="UP000177614"/>
    </source>
</evidence>
<dbReference type="HAMAP" id="MF_00909">
    <property type="entry name" value="FtsZ"/>
    <property type="match status" value="1"/>
</dbReference>
<dbReference type="NCBIfam" id="TIGR00065">
    <property type="entry name" value="ftsZ"/>
    <property type="match status" value="1"/>
</dbReference>
<comment type="subcellular location">
    <subcellularLocation>
        <location evidence="4">Cytoplasm</location>
    </subcellularLocation>
    <text evidence="4">Assembles at midcell at the inner surface of the cytoplasmic membrane.</text>
</comment>
<organism evidence="9 10">
    <name type="scientific">Candidatus Abawacabacteria bacterium RBG_16_42_10</name>
    <dbReference type="NCBI Taxonomy" id="1817814"/>
    <lineage>
        <taxon>Bacteria</taxon>
        <taxon>Candidatus Abawacaibacteriota</taxon>
    </lineage>
</organism>
<feature type="binding site" evidence="4">
    <location>
        <position position="187"/>
    </location>
    <ligand>
        <name>GTP</name>
        <dbReference type="ChEBI" id="CHEBI:37565"/>
    </ligand>
</feature>
<accession>A0A1F4XL26</accession>
<dbReference type="GO" id="GO:0003924">
    <property type="term" value="F:GTPase activity"/>
    <property type="evidence" value="ECO:0007669"/>
    <property type="project" value="UniProtKB-UniRule"/>
</dbReference>
<evidence type="ECO:0000313" key="9">
    <source>
        <dbReference type="EMBL" id="OGC82359.1"/>
    </source>
</evidence>
<feature type="domain" description="Tubulin/FtsZ 2-layer sandwich" evidence="8">
    <location>
        <begin position="207"/>
        <end position="324"/>
    </location>
</feature>
<dbReference type="STRING" id="1817814.A2V81_02405"/>
<feature type="binding site" evidence="4">
    <location>
        <begin position="21"/>
        <end position="25"/>
    </location>
    <ligand>
        <name>GTP</name>
        <dbReference type="ChEBI" id="CHEBI:37565"/>
    </ligand>
</feature>
<dbReference type="SMART" id="SM00864">
    <property type="entry name" value="Tubulin"/>
    <property type="match status" value="1"/>
</dbReference>
<proteinExistence type="inferred from homology"/>
<evidence type="ECO:0000256" key="2">
    <source>
        <dbReference type="ARBA" id="ARBA00022741"/>
    </source>
</evidence>
<comment type="subunit">
    <text evidence="4">Homodimer. Polymerizes to form a dynamic ring structure in a strictly GTP-dependent manner. Interacts directly with several other division proteins.</text>
</comment>
<feature type="binding site" evidence="4">
    <location>
        <position position="139"/>
    </location>
    <ligand>
        <name>GTP</name>
        <dbReference type="ChEBI" id="CHEBI:37565"/>
    </ligand>
</feature>
<dbReference type="InterPro" id="IPR037103">
    <property type="entry name" value="Tubulin/FtsZ-like_C"/>
</dbReference>
<dbReference type="Proteomes" id="UP000177614">
    <property type="component" value="Unassembled WGS sequence"/>
</dbReference>
<dbReference type="InterPro" id="IPR003008">
    <property type="entry name" value="Tubulin_FtsZ_GTPase"/>
</dbReference>
<protein>
    <recommendedName>
        <fullName evidence="4 5">Cell division protein FtsZ</fullName>
    </recommendedName>
</protein>
<dbReference type="PRINTS" id="PR00423">
    <property type="entry name" value="CELLDVISFTSZ"/>
</dbReference>
<evidence type="ECO:0000259" key="8">
    <source>
        <dbReference type="SMART" id="SM00865"/>
    </source>
</evidence>
<dbReference type="Pfam" id="PF12327">
    <property type="entry name" value="FtsZ_C"/>
    <property type="match status" value="1"/>
</dbReference>
<dbReference type="InterPro" id="IPR000158">
    <property type="entry name" value="Cell_div_FtsZ"/>
</dbReference>
<evidence type="ECO:0000256" key="5">
    <source>
        <dbReference type="NCBIfam" id="TIGR00065"/>
    </source>
</evidence>
<dbReference type="AlphaFoldDB" id="A0A1F4XL26"/>
<dbReference type="SUPFAM" id="SSF52490">
    <property type="entry name" value="Tubulin nucleotide-binding domain-like"/>
    <property type="match status" value="1"/>
</dbReference>
<feature type="binding site" evidence="4">
    <location>
        <position position="143"/>
    </location>
    <ligand>
        <name>GTP</name>
        <dbReference type="ChEBI" id="CHEBI:37565"/>
    </ligand>
</feature>
<keyword evidence="4 6" id="KW-0132">Cell division</keyword>
<dbReference type="PROSITE" id="PS01134">
    <property type="entry name" value="FTSZ_1"/>
    <property type="match status" value="1"/>
</dbReference>
<evidence type="ECO:0000256" key="1">
    <source>
        <dbReference type="ARBA" id="ARBA00009690"/>
    </source>
</evidence>
<sequence>METKKSAPLSQANIYVVGIGGGGGNALARMIKARIEGVKFIAVNTDAQDLVASPADYKIHIGVQTTKGLGAGANPDIGKKSAEENIGDLKAVLEGADMVFITCGLGGGTGTGAAPVIAQISKEIGALTVGVVTKPFAFEGQKRSQVADEGFNELKASVDSLITIPNDRILSLIDRKTPLMDAFEIVDDVLRQAVQSISDLINVHGMINVDFADVRSVMKNSGSSLMGIGYGTGENRALEAAKAAVESPLLDLSIAGAKGILINITGGNDLSMFEVDEAAKVVTESAADDANIIFGTVIDDKSAGEIKVTVIATGFDVHDSRSAISNAPALGRRLSGGINDAYKNALSKQNNFFGKQVNLSPVNSLAKQSAFSTPKMTTVSPKVGQSVHANGGMQPALSEEGELDVPAFIRKKMN</sequence>
<dbReference type="PANTHER" id="PTHR30314">
    <property type="entry name" value="CELL DIVISION PROTEIN FTSZ-RELATED"/>
    <property type="match status" value="1"/>
</dbReference>
<dbReference type="CDD" id="cd02201">
    <property type="entry name" value="FtsZ_type1"/>
    <property type="match status" value="1"/>
</dbReference>
<dbReference type="GO" id="GO:0032153">
    <property type="term" value="C:cell division site"/>
    <property type="evidence" value="ECO:0007669"/>
    <property type="project" value="UniProtKB-UniRule"/>
</dbReference>
<keyword evidence="2 4" id="KW-0547">Nucleotide-binding</keyword>
<dbReference type="Gene3D" id="3.30.1330.20">
    <property type="entry name" value="Tubulin/FtsZ, C-terminal domain"/>
    <property type="match status" value="1"/>
</dbReference>
<dbReference type="FunFam" id="3.40.50.1440:FF:000001">
    <property type="entry name" value="Cell division protein FtsZ"/>
    <property type="match status" value="1"/>
</dbReference>
<dbReference type="GO" id="GO:0005737">
    <property type="term" value="C:cytoplasm"/>
    <property type="evidence" value="ECO:0007669"/>
    <property type="project" value="UniProtKB-SubCell"/>
</dbReference>
<comment type="function">
    <text evidence="4 6">Essential cell division protein that forms a contractile ring structure (Z ring) at the future cell division site. The regulation of the ring assembly controls the timing and the location of cell division. One of the functions of the FtsZ ring is to recruit other cell division proteins to the septum to produce a new cell wall between the dividing cells. Binds GTP and shows GTPase activity.</text>
</comment>
<keyword evidence="4 6" id="KW-0131">Cell cycle</keyword>
<dbReference type="Pfam" id="PF00091">
    <property type="entry name" value="Tubulin"/>
    <property type="match status" value="1"/>
</dbReference>
<dbReference type="GO" id="GO:0005525">
    <property type="term" value="F:GTP binding"/>
    <property type="evidence" value="ECO:0007669"/>
    <property type="project" value="UniProtKB-UniRule"/>
</dbReference>
<dbReference type="GO" id="GO:0043093">
    <property type="term" value="P:FtsZ-dependent cytokinesis"/>
    <property type="evidence" value="ECO:0007669"/>
    <property type="project" value="UniProtKB-UniRule"/>
</dbReference>
<dbReference type="InterPro" id="IPR020805">
    <property type="entry name" value="Cell_div_FtsZ_CS"/>
</dbReference>
<feature type="domain" description="Tubulin/FtsZ GTPase" evidence="7">
    <location>
        <begin position="13"/>
        <end position="205"/>
    </location>
</feature>
<comment type="similarity">
    <text evidence="1 4 6">Belongs to the FtsZ family.</text>
</comment>
<dbReference type="InterPro" id="IPR036525">
    <property type="entry name" value="Tubulin/FtsZ_GTPase_sf"/>
</dbReference>
<comment type="caution">
    <text evidence="9">The sequence shown here is derived from an EMBL/GenBank/DDBJ whole genome shotgun (WGS) entry which is preliminary data.</text>
</comment>
<keyword evidence="4" id="KW-0963">Cytoplasm</keyword>
<dbReference type="PROSITE" id="PS01135">
    <property type="entry name" value="FTSZ_2"/>
    <property type="match status" value="1"/>
</dbReference>
<dbReference type="PANTHER" id="PTHR30314:SF3">
    <property type="entry name" value="MITOCHONDRIAL DIVISION PROTEIN FSZA"/>
    <property type="match status" value="1"/>
</dbReference>
<dbReference type="InterPro" id="IPR008280">
    <property type="entry name" value="Tub_FtsZ_C"/>
</dbReference>
<dbReference type="SUPFAM" id="SSF55307">
    <property type="entry name" value="Tubulin C-terminal domain-like"/>
    <property type="match status" value="1"/>
</dbReference>
<dbReference type="EMBL" id="MEWR01000008">
    <property type="protein sequence ID" value="OGC82359.1"/>
    <property type="molecule type" value="Genomic_DNA"/>
</dbReference>
<evidence type="ECO:0000256" key="6">
    <source>
        <dbReference type="RuleBase" id="RU000631"/>
    </source>
</evidence>
<reference evidence="9 10" key="1">
    <citation type="journal article" date="2016" name="Nat. Commun.">
        <title>Thousands of microbial genomes shed light on interconnected biogeochemical processes in an aquifer system.</title>
        <authorList>
            <person name="Anantharaman K."/>
            <person name="Brown C.T."/>
            <person name="Hug L.A."/>
            <person name="Sharon I."/>
            <person name="Castelle C.J."/>
            <person name="Probst A.J."/>
            <person name="Thomas B.C."/>
            <person name="Singh A."/>
            <person name="Wilkins M.J."/>
            <person name="Karaoz U."/>
            <person name="Brodie E.L."/>
            <person name="Williams K.H."/>
            <person name="Hubbard S.S."/>
            <person name="Banfield J.F."/>
        </authorList>
    </citation>
    <scope>NUCLEOTIDE SEQUENCE [LARGE SCALE GENOMIC DNA]</scope>
</reference>
<keyword evidence="4 6" id="KW-0717">Septation</keyword>
<dbReference type="GO" id="GO:0000917">
    <property type="term" value="P:division septum assembly"/>
    <property type="evidence" value="ECO:0007669"/>
    <property type="project" value="UniProtKB-KW"/>
</dbReference>
<dbReference type="Gene3D" id="3.40.50.1440">
    <property type="entry name" value="Tubulin/FtsZ, GTPase domain"/>
    <property type="match status" value="1"/>
</dbReference>
<dbReference type="InterPro" id="IPR024757">
    <property type="entry name" value="FtsZ_C"/>
</dbReference>
<name>A0A1F4XL26_9BACT</name>
<dbReference type="InterPro" id="IPR045061">
    <property type="entry name" value="FtsZ/CetZ"/>
</dbReference>
<gene>
    <name evidence="4" type="primary">ftsZ</name>
    <name evidence="9" type="ORF">A2V81_02405</name>
</gene>
<evidence type="ECO:0000259" key="7">
    <source>
        <dbReference type="SMART" id="SM00864"/>
    </source>
</evidence>
<evidence type="ECO:0000256" key="4">
    <source>
        <dbReference type="HAMAP-Rule" id="MF_00909"/>
    </source>
</evidence>
<feature type="binding site" evidence="4">
    <location>
        <begin position="108"/>
        <end position="110"/>
    </location>
    <ligand>
        <name>GTP</name>
        <dbReference type="ChEBI" id="CHEBI:37565"/>
    </ligand>
</feature>
<dbReference type="SMART" id="SM00865">
    <property type="entry name" value="Tubulin_C"/>
    <property type="match status" value="1"/>
</dbReference>
<dbReference type="GO" id="GO:0051258">
    <property type="term" value="P:protein polymerization"/>
    <property type="evidence" value="ECO:0007669"/>
    <property type="project" value="UniProtKB-UniRule"/>
</dbReference>
<keyword evidence="3 4" id="KW-0342">GTP-binding</keyword>
<dbReference type="InterPro" id="IPR018316">
    <property type="entry name" value="Tubulin/FtsZ_2-layer-sand-dom"/>
</dbReference>
<evidence type="ECO:0000256" key="3">
    <source>
        <dbReference type="ARBA" id="ARBA00023134"/>
    </source>
</evidence>